<feature type="compositionally biased region" description="Low complexity" evidence="1">
    <location>
        <begin position="185"/>
        <end position="197"/>
    </location>
</feature>
<sequence length="207" mass="23224">MVTEKAMLEVGLHGIEWLDPVRVVDIWQCLVVYTYCKVGCESLVILTDLYRLKGIPKGQSLVPDFAEDIEALTSDDPHFDLTFELDVDAEEELVEDEKAEFVDPALITGVQIRKCRLIATRQCVEYGIVSPCPNATPGPGILWCIACTIHPLGDACQGSWRRAQPAPLRCFSPKASTTRRRSRRSAGSSPASSSRLQTRWRRRRARH</sequence>
<reference evidence="2" key="1">
    <citation type="journal article" date="2023" name="Mol. Phylogenet. Evol.">
        <title>Genome-scale phylogeny and comparative genomics of the fungal order Sordariales.</title>
        <authorList>
            <person name="Hensen N."/>
            <person name="Bonometti L."/>
            <person name="Westerberg I."/>
            <person name="Brannstrom I.O."/>
            <person name="Guillou S."/>
            <person name="Cros-Aarteil S."/>
            <person name="Calhoun S."/>
            <person name="Haridas S."/>
            <person name="Kuo A."/>
            <person name="Mondo S."/>
            <person name="Pangilinan J."/>
            <person name="Riley R."/>
            <person name="LaButti K."/>
            <person name="Andreopoulos B."/>
            <person name="Lipzen A."/>
            <person name="Chen C."/>
            <person name="Yan M."/>
            <person name="Daum C."/>
            <person name="Ng V."/>
            <person name="Clum A."/>
            <person name="Steindorff A."/>
            <person name="Ohm R.A."/>
            <person name="Martin F."/>
            <person name="Silar P."/>
            <person name="Natvig D.O."/>
            <person name="Lalanne C."/>
            <person name="Gautier V."/>
            <person name="Ament-Velasquez S.L."/>
            <person name="Kruys A."/>
            <person name="Hutchinson M.I."/>
            <person name="Powell A.J."/>
            <person name="Barry K."/>
            <person name="Miller A.N."/>
            <person name="Grigoriev I.V."/>
            <person name="Debuchy R."/>
            <person name="Gladieux P."/>
            <person name="Hiltunen Thoren M."/>
            <person name="Johannesson H."/>
        </authorList>
    </citation>
    <scope>NUCLEOTIDE SEQUENCE</scope>
    <source>
        <strain evidence="2">CBS 508.74</strain>
    </source>
</reference>
<dbReference type="EMBL" id="MU853361">
    <property type="protein sequence ID" value="KAK4108666.1"/>
    <property type="molecule type" value="Genomic_DNA"/>
</dbReference>
<comment type="caution">
    <text evidence="2">The sequence shown here is derived from an EMBL/GenBank/DDBJ whole genome shotgun (WGS) entry which is preliminary data.</text>
</comment>
<gene>
    <name evidence="2" type="ORF">N656DRAFT_413460</name>
</gene>
<dbReference type="Proteomes" id="UP001302812">
    <property type="component" value="Unassembled WGS sequence"/>
</dbReference>
<feature type="region of interest" description="Disordered" evidence="1">
    <location>
        <begin position="171"/>
        <end position="207"/>
    </location>
</feature>
<dbReference type="RefSeq" id="XP_064666236.1">
    <property type="nucleotide sequence ID" value="XM_064809579.1"/>
</dbReference>
<evidence type="ECO:0000313" key="3">
    <source>
        <dbReference type="Proteomes" id="UP001302812"/>
    </source>
</evidence>
<name>A0AAN6QFI6_9PEZI</name>
<evidence type="ECO:0000313" key="2">
    <source>
        <dbReference type="EMBL" id="KAK4108666.1"/>
    </source>
</evidence>
<dbReference type="GeneID" id="89933703"/>
<dbReference type="AlphaFoldDB" id="A0AAN6QFI6"/>
<organism evidence="2 3">
    <name type="scientific">Canariomyces notabilis</name>
    <dbReference type="NCBI Taxonomy" id="2074819"/>
    <lineage>
        <taxon>Eukaryota</taxon>
        <taxon>Fungi</taxon>
        <taxon>Dikarya</taxon>
        <taxon>Ascomycota</taxon>
        <taxon>Pezizomycotina</taxon>
        <taxon>Sordariomycetes</taxon>
        <taxon>Sordariomycetidae</taxon>
        <taxon>Sordariales</taxon>
        <taxon>Chaetomiaceae</taxon>
        <taxon>Canariomyces</taxon>
    </lineage>
</organism>
<proteinExistence type="predicted"/>
<evidence type="ECO:0000256" key="1">
    <source>
        <dbReference type="SAM" id="MobiDB-lite"/>
    </source>
</evidence>
<reference evidence="2" key="2">
    <citation type="submission" date="2023-05" db="EMBL/GenBank/DDBJ databases">
        <authorList>
            <consortium name="Lawrence Berkeley National Laboratory"/>
            <person name="Steindorff A."/>
            <person name="Hensen N."/>
            <person name="Bonometti L."/>
            <person name="Westerberg I."/>
            <person name="Brannstrom I.O."/>
            <person name="Guillou S."/>
            <person name="Cros-Aarteil S."/>
            <person name="Calhoun S."/>
            <person name="Haridas S."/>
            <person name="Kuo A."/>
            <person name="Mondo S."/>
            <person name="Pangilinan J."/>
            <person name="Riley R."/>
            <person name="Labutti K."/>
            <person name="Andreopoulos B."/>
            <person name="Lipzen A."/>
            <person name="Chen C."/>
            <person name="Yanf M."/>
            <person name="Daum C."/>
            <person name="Ng V."/>
            <person name="Clum A."/>
            <person name="Ohm R."/>
            <person name="Martin F."/>
            <person name="Silar P."/>
            <person name="Natvig D."/>
            <person name="Lalanne C."/>
            <person name="Gautier V."/>
            <person name="Ament-Velasquez S.L."/>
            <person name="Kruys A."/>
            <person name="Hutchinson M.I."/>
            <person name="Powell A.J."/>
            <person name="Barry K."/>
            <person name="Miller A.N."/>
            <person name="Grigoriev I.V."/>
            <person name="Debuchy R."/>
            <person name="Gladieux P."/>
            <person name="Thoren M.H."/>
            <person name="Johannesson H."/>
        </authorList>
    </citation>
    <scope>NUCLEOTIDE SEQUENCE</scope>
    <source>
        <strain evidence="2">CBS 508.74</strain>
    </source>
</reference>
<protein>
    <submittedName>
        <fullName evidence="2">Uncharacterized protein</fullName>
    </submittedName>
</protein>
<keyword evidence="3" id="KW-1185">Reference proteome</keyword>
<accession>A0AAN6QFI6</accession>
<feature type="compositionally biased region" description="Basic residues" evidence="1">
    <location>
        <begin position="198"/>
        <end position="207"/>
    </location>
</feature>